<accession>A0A0F9HNK2</accession>
<gene>
    <name evidence="1" type="ORF">LCGC14_1760540</name>
</gene>
<dbReference type="AlphaFoldDB" id="A0A0F9HNK2"/>
<name>A0A0F9HNK2_9ZZZZ</name>
<dbReference type="EMBL" id="LAZR01016375">
    <property type="protein sequence ID" value="KKM04807.1"/>
    <property type="molecule type" value="Genomic_DNA"/>
</dbReference>
<sequence>MWSESERTMVENIVGSTVTPRDKNDYLGVTKIECPSCKNDMLHVVSDIEDSIHLECRICRYTEHKPSNYIEYVKFDGHTKRIIV</sequence>
<comment type="caution">
    <text evidence="1">The sequence shown here is derived from an EMBL/GenBank/DDBJ whole genome shotgun (WGS) entry which is preliminary data.</text>
</comment>
<organism evidence="1">
    <name type="scientific">marine sediment metagenome</name>
    <dbReference type="NCBI Taxonomy" id="412755"/>
    <lineage>
        <taxon>unclassified sequences</taxon>
        <taxon>metagenomes</taxon>
        <taxon>ecological metagenomes</taxon>
    </lineage>
</organism>
<reference evidence="1" key="1">
    <citation type="journal article" date="2015" name="Nature">
        <title>Complex archaea that bridge the gap between prokaryotes and eukaryotes.</title>
        <authorList>
            <person name="Spang A."/>
            <person name="Saw J.H."/>
            <person name="Jorgensen S.L."/>
            <person name="Zaremba-Niedzwiedzka K."/>
            <person name="Martijn J."/>
            <person name="Lind A.E."/>
            <person name="van Eijk R."/>
            <person name="Schleper C."/>
            <person name="Guy L."/>
            <person name="Ettema T.J."/>
        </authorList>
    </citation>
    <scope>NUCLEOTIDE SEQUENCE</scope>
</reference>
<evidence type="ECO:0000313" key="1">
    <source>
        <dbReference type="EMBL" id="KKM04807.1"/>
    </source>
</evidence>
<proteinExistence type="predicted"/>
<protein>
    <submittedName>
        <fullName evidence="1">Uncharacterized protein</fullName>
    </submittedName>
</protein>